<organism evidence="1 2">
    <name type="scientific">Aureibacter tunicatorum</name>
    <dbReference type="NCBI Taxonomy" id="866807"/>
    <lineage>
        <taxon>Bacteria</taxon>
        <taxon>Pseudomonadati</taxon>
        <taxon>Bacteroidota</taxon>
        <taxon>Cytophagia</taxon>
        <taxon>Cytophagales</taxon>
        <taxon>Persicobacteraceae</taxon>
        <taxon>Aureibacter</taxon>
    </lineage>
</organism>
<dbReference type="RefSeq" id="WP_309940081.1">
    <property type="nucleotide sequence ID" value="NZ_AP025305.1"/>
</dbReference>
<accession>A0AAE3XPG9</accession>
<gene>
    <name evidence="1" type="ORF">HNQ88_003268</name>
</gene>
<dbReference type="EMBL" id="JAVDQD010000004">
    <property type="protein sequence ID" value="MDR6240202.1"/>
    <property type="molecule type" value="Genomic_DNA"/>
</dbReference>
<protein>
    <submittedName>
        <fullName evidence="1">Uncharacterized protein</fullName>
    </submittedName>
</protein>
<dbReference type="AlphaFoldDB" id="A0AAE3XPG9"/>
<evidence type="ECO:0000313" key="2">
    <source>
        <dbReference type="Proteomes" id="UP001185092"/>
    </source>
</evidence>
<proteinExistence type="predicted"/>
<sequence>MKHLYEHDIYVYESYKHGRTYLLKETDVSYEEIQYLKETLGLKDWFEAYPFDK</sequence>
<evidence type="ECO:0000313" key="1">
    <source>
        <dbReference type="EMBL" id="MDR6240202.1"/>
    </source>
</evidence>
<dbReference type="Proteomes" id="UP001185092">
    <property type="component" value="Unassembled WGS sequence"/>
</dbReference>
<keyword evidence="2" id="KW-1185">Reference proteome</keyword>
<name>A0AAE3XPG9_9BACT</name>
<comment type="caution">
    <text evidence="1">The sequence shown here is derived from an EMBL/GenBank/DDBJ whole genome shotgun (WGS) entry which is preliminary data.</text>
</comment>
<reference evidence="1" key="1">
    <citation type="submission" date="2023-07" db="EMBL/GenBank/DDBJ databases">
        <title>Genomic Encyclopedia of Type Strains, Phase IV (KMG-IV): sequencing the most valuable type-strain genomes for metagenomic binning, comparative biology and taxonomic classification.</title>
        <authorList>
            <person name="Goeker M."/>
        </authorList>
    </citation>
    <scope>NUCLEOTIDE SEQUENCE</scope>
    <source>
        <strain evidence="1">DSM 26174</strain>
    </source>
</reference>